<name>A0ABM8V0T9_THEXY</name>
<dbReference type="EMBL" id="CAJRAY010000018">
    <property type="protein sequence ID" value="CAG5079861.1"/>
    <property type="molecule type" value="Genomic_DNA"/>
</dbReference>
<feature type="chain" id="PRO_5047433600" evidence="1">
    <location>
        <begin position="25"/>
        <end position="446"/>
    </location>
</feature>
<evidence type="ECO:0000313" key="2">
    <source>
        <dbReference type="EMBL" id="CAG5079861.1"/>
    </source>
</evidence>
<dbReference type="RefSeq" id="WP_213483478.1">
    <property type="nucleotide sequence ID" value="NZ_CAJRAY010000018.1"/>
</dbReference>
<keyword evidence="1" id="KW-0732">Signal</keyword>
<feature type="signal peptide" evidence="1">
    <location>
        <begin position="1"/>
        <end position="24"/>
    </location>
</feature>
<dbReference type="InterPro" id="IPR006059">
    <property type="entry name" value="SBP"/>
</dbReference>
<evidence type="ECO:0000256" key="1">
    <source>
        <dbReference type="SAM" id="SignalP"/>
    </source>
</evidence>
<accession>A0ABM8V0T9</accession>
<dbReference type="PROSITE" id="PS51257">
    <property type="entry name" value="PROKAR_LIPOPROTEIN"/>
    <property type="match status" value="1"/>
</dbReference>
<dbReference type="Proteomes" id="UP000681526">
    <property type="component" value="Unassembled WGS sequence"/>
</dbReference>
<dbReference type="Gene3D" id="3.40.190.10">
    <property type="entry name" value="Periplasmic binding protein-like II"/>
    <property type="match status" value="2"/>
</dbReference>
<reference evidence="2 3" key="1">
    <citation type="submission" date="2021-04" db="EMBL/GenBank/DDBJ databases">
        <authorList>
            <person name="Rakotoarivonina H."/>
        </authorList>
    </citation>
    <scope>NUCLEOTIDE SEQUENCE [LARGE SCALE GENOMIC DNA]</scope>
    <source>
        <strain evidence="2 3">XE</strain>
    </source>
</reference>
<proteinExistence type="predicted"/>
<gene>
    <name evidence="2" type="primary">txxe67-yesO</name>
    <name evidence="2" type="ORF">TXXE_03440</name>
</gene>
<keyword evidence="3" id="KW-1185">Reference proteome</keyword>
<dbReference type="PANTHER" id="PTHR43649">
    <property type="entry name" value="ARABINOSE-BINDING PROTEIN-RELATED"/>
    <property type="match status" value="1"/>
</dbReference>
<dbReference type="SUPFAM" id="SSF53850">
    <property type="entry name" value="Periplasmic binding protein-like II"/>
    <property type="match status" value="1"/>
</dbReference>
<sequence length="446" mass="48697">MKQRRAWSKGLALMLLALALVVTACGGGGKKGEGGSNGSAGGNSGGGASGGSTELSIMWWGPDARHEATLAALDVYTKQNPNVTFKPEYMAWDAYWQKLPTLVASKTVTDVLQMDAAYIQDYASKGVLADLSDIDLSGIVADNVIENLKIDGKLYGIPLSLNAQGYAYNKTKLEEYGIKLPWKDWTWEDYFNWAREAREKLPEGIYPIGDVNTWDGYQYYQTAMGKGPIMEDGGKKFNLDKELFIEFFTTFEEFRKQGIVPPAEMSASFLENDPQADPMASGKVMTRGASVGSVSALEDLLPGQVAVVNTPVGPAGGGWAQSTIFLSVYANSPDLEEAKKFVKWFITDEEAGKTLGLTRGIPINESIYKLLEPDMQRRDIIGKELYDVSVDKALPFYGTAAGWTEWTDYFKAQIEAVQFGQQTVEQAYENIAKMGEETAAKAASAG</sequence>
<dbReference type="PANTHER" id="PTHR43649:SF11">
    <property type="entry name" value="ABC TRANSPORTER SUBSTRATE-BINDING PROTEIN YESO-RELATED"/>
    <property type="match status" value="1"/>
</dbReference>
<protein>
    <submittedName>
        <fullName evidence="2">ABC transporter substrate-binding protein / Extracellular solute-binding protein family 1</fullName>
    </submittedName>
</protein>
<organism evidence="2 3">
    <name type="scientific">Thermobacillus xylanilyticus</name>
    <dbReference type="NCBI Taxonomy" id="76633"/>
    <lineage>
        <taxon>Bacteria</taxon>
        <taxon>Bacillati</taxon>
        <taxon>Bacillota</taxon>
        <taxon>Bacilli</taxon>
        <taxon>Bacillales</taxon>
        <taxon>Paenibacillaceae</taxon>
        <taxon>Thermobacillus</taxon>
    </lineage>
</organism>
<evidence type="ECO:0000313" key="3">
    <source>
        <dbReference type="Proteomes" id="UP000681526"/>
    </source>
</evidence>
<comment type="caution">
    <text evidence="2">The sequence shown here is derived from an EMBL/GenBank/DDBJ whole genome shotgun (WGS) entry which is preliminary data.</text>
</comment>
<dbReference type="Pfam" id="PF13416">
    <property type="entry name" value="SBP_bac_8"/>
    <property type="match status" value="1"/>
</dbReference>
<dbReference type="InterPro" id="IPR050490">
    <property type="entry name" value="Bact_solute-bd_prot1"/>
</dbReference>